<reference evidence="2" key="1">
    <citation type="journal article" date="2008" name="J. Bacteriol.">
        <title>The pangenome structure of Escherichia coli: comparative genomic analysis of E. coli commensal and pathogenic isolates.</title>
        <authorList>
            <person name="Rasko D.A."/>
            <person name="Rosovitz M.J."/>
            <person name="Myers G.S."/>
            <person name="Mongodin E.F."/>
            <person name="Fricke W.F."/>
            <person name="Gajer P."/>
            <person name="Crabtree J."/>
            <person name="Sebaihia M."/>
            <person name="Thomson N.R."/>
            <person name="Chaudhuri R."/>
            <person name="Henderson I.R."/>
            <person name="Sperandio V."/>
            <person name="Ravel J."/>
        </authorList>
    </citation>
    <scope>NUCLEOTIDE SEQUENCE [LARGE SCALE GENOMIC DNA]</scope>
    <source>
        <strain evidence="2">E24377A / ETEC</strain>
    </source>
</reference>
<dbReference type="EMBL" id="CP000800">
    <property type="protein sequence ID" value="ABV18103.1"/>
    <property type="molecule type" value="Genomic_DNA"/>
</dbReference>
<gene>
    <name evidence="1" type="ordered locus">EcE24377A_3373</name>
</gene>
<name>A7ZRE5_ECO24</name>
<dbReference type="Proteomes" id="UP000001122">
    <property type="component" value="Chromosome"/>
</dbReference>
<organism evidence="1 2">
    <name type="scientific">Escherichia coli O139:H28 (strain E24377A / ETEC)</name>
    <dbReference type="NCBI Taxonomy" id="331111"/>
    <lineage>
        <taxon>Bacteria</taxon>
        <taxon>Pseudomonadati</taxon>
        <taxon>Pseudomonadota</taxon>
        <taxon>Gammaproteobacteria</taxon>
        <taxon>Enterobacterales</taxon>
        <taxon>Enterobacteriaceae</taxon>
        <taxon>Escherichia</taxon>
    </lineage>
</organism>
<dbReference type="AlphaFoldDB" id="A7ZRE5"/>
<dbReference type="KEGG" id="ecw:EcE24377A_3373"/>
<accession>A7ZRE5</accession>
<evidence type="ECO:0000313" key="2">
    <source>
        <dbReference type="Proteomes" id="UP000001122"/>
    </source>
</evidence>
<keyword evidence="2" id="KW-1185">Reference proteome</keyword>
<proteinExistence type="predicted"/>
<evidence type="ECO:0000313" key="1">
    <source>
        <dbReference type="EMBL" id="ABV18103.1"/>
    </source>
</evidence>
<dbReference type="HOGENOM" id="CLU_1173937_0_0_6"/>
<sequence length="236" mass="26522">MTVFVMHIPVGTGDSGHVWCPLHADESAFTRERVIQLIHASFCVSQHVLCSRDGCICLQFSSKSLFHFCCCHGCNIGCRAVVANNEVAVQDIKWCRIFIDVFQSLLNSQPVAQPLQAIQFVPVVSFIRCVTGHTPELLRHVDERIFTFRQTERSEVINAGRQLLMICIHLFSFLSQLVMNIKMLSVPSDRGRQTYRSENVQTVTGVLLPTAVRPAPFFLFLHSPVSGPVGRYTCSR</sequence>
<protein>
    <submittedName>
        <fullName evidence="1">Uncharacterized protein</fullName>
    </submittedName>
</protein>